<name>A0A6J7CN76_9ZZZZ</name>
<dbReference type="SUPFAM" id="SSF51445">
    <property type="entry name" value="(Trans)glycosidases"/>
    <property type="match status" value="1"/>
</dbReference>
<dbReference type="Gene3D" id="3.20.20.80">
    <property type="entry name" value="Glycosidases"/>
    <property type="match status" value="1"/>
</dbReference>
<dbReference type="PANTHER" id="PTHR12631:SF10">
    <property type="entry name" value="BETA-XYLOSIDASE-LIKE PROTEIN-RELATED"/>
    <property type="match status" value="1"/>
</dbReference>
<evidence type="ECO:0000313" key="1">
    <source>
        <dbReference type="EMBL" id="CAB4859220.1"/>
    </source>
</evidence>
<proteinExistence type="predicted"/>
<dbReference type="PANTHER" id="PTHR12631">
    <property type="entry name" value="ALPHA-L-IDURONIDASE"/>
    <property type="match status" value="1"/>
</dbReference>
<sequence length="487" mass="52803">MERFGKHVAHIRLSAVILGPMKRLVLVAAATAIAMTAFPAVGSATTLKRTVAQGFLGVDMDPWDSGDMREANISTQLDRAAAAGVESIRFPLYWFKIQKYSSMARVPSSESANYIADPNDAAAAPYRWTELDYFIGEAAKRGIRVMPSIMGAPLWADDEAYTYDPTGTHGSASSPLRMNIPNNFDQYGAFVATLARRYGSSGSFWTGNPSITKIPVLSWQIWNEPDFSYYWPQHADQCVSTKNKTPHICPADSRTHKELSATLLKKAGEVKQYWAPTFVSLLRATRPKVKAVDPAAKIVLASLTNAGWIDLNFVYLAGGKGLFDAMGANIFVATANTAKAVSYYRAALKTAKDPNLPMIVTEFSWSSAITNMPISSAFCPHAVALPADPTQCKMKTIVTDEAGQSKNLGTAVDSYAKMISSGHIIGLYWYSWASKNSGTDSIWDYSGLNSVTGSTVTAKPALATFTSRAMKLEGCKTKRVATACATK</sequence>
<reference evidence="1" key="1">
    <citation type="submission" date="2020-05" db="EMBL/GenBank/DDBJ databases">
        <authorList>
            <person name="Chiriac C."/>
            <person name="Salcher M."/>
            <person name="Ghai R."/>
            <person name="Kavagutti S V."/>
        </authorList>
    </citation>
    <scope>NUCLEOTIDE SEQUENCE</scope>
</reference>
<dbReference type="GO" id="GO:0004553">
    <property type="term" value="F:hydrolase activity, hydrolyzing O-glycosyl compounds"/>
    <property type="evidence" value="ECO:0007669"/>
    <property type="project" value="TreeGrafter"/>
</dbReference>
<gene>
    <name evidence="1" type="ORF">UFOPK3444_00081</name>
</gene>
<dbReference type="InterPro" id="IPR051923">
    <property type="entry name" value="Glycosyl_Hydrolase_39"/>
</dbReference>
<protein>
    <submittedName>
        <fullName evidence="1">Unannotated protein</fullName>
    </submittedName>
</protein>
<dbReference type="AlphaFoldDB" id="A0A6J7CN76"/>
<organism evidence="1">
    <name type="scientific">freshwater metagenome</name>
    <dbReference type="NCBI Taxonomy" id="449393"/>
    <lineage>
        <taxon>unclassified sequences</taxon>
        <taxon>metagenomes</taxon>
        <taxon>ecological metagenomes</taxon>
    </lineage>
</organism>
<accession>A0A6J7CN76</accession>
<dbReference type="InterPro" id="IPR017853">
    <property type="entry name" value="GH"/>
</dbReference>
<dbReference type="EMBL" id="CAFBLU010000001">
    <property type="protein sequence ID" value="CAB4859220.1"/>
    <property type="molecule type" value="Genomic_DNA"/>
</dbReference>